<protein>
    <submittedName>
        <fullName evidence="6">MFS transporter</fullName>
    </submittedName>
</protein>
<feature type="transmembrane region" description="Helical" evidence="4">
    <location>
        <begin position="109"/>
        <end position="132"/>
    </location>
</feature>
<keyword evidence="7" id="KW-1185">Reference proteome</keyword>
<feature type="transmembrane region" description="Helical" evidence="4">
    <location>
        <begin position="212"/>
        <end position="235"/>
    </location>
</feature>
<evidence type="ECO:0000259" key="5">
    <source>
        <dbReference type="PROSITE" id="PS50850"/>
    </source>
</evidence>
<dbReference type="Pfam" id="PF07690">
    <property type="entry name" value="MFS_1"/>
    <property type="match status" value="2"/>
</dbReference>
<dbReference type="InterPro" id="IPR020846">
    <property type="entry name" value="MFS_dom"/>
</dbReference>
<feature type="transmembrane region" description="Helical" evidence="4">
    <location>
        <begin position="50"/>
        <end position="73"/>
    </location>
</feature>
<dbReference type="SUPFAM" id="SSF103473">
    <property type="entry name" value="MFS general substrate transporter"/>
    <property type="match status" value="1"/>
</dbReference>
<feature type="transmembrane region" description="Helical" evidence="4">
    <location>
        <begin position="358"/>
        <end position="375"/>
    </location>
</feature>
<feature type="transmembrane region" description="Helical" evidence="4">
    <location>
        <begin position="255"/>
        <end position="278"/>
    </location>
</feature>
<dbReference type="PROSITE" id="PS50850">
    <property type="entry name" value="MFS"/>
    <property type="match status" value="1"/>
</dbReference>
<feature type="transmembrane region" description="Helical" evidence="4">
    <location>
        <begin position="381"/>
        <end position="400"/>
    </location>
</feature>
<evidence type="ECO:0000256" key="1">
    <source>
        <dbReference type="ARBA" id="ARBA00022692"/>
    </source>
</evidence>
<feature type="transmembrane region" description="Helical" evidence="4">
    <location>
        <begin position="315"/>
        <end position="337"/>
    </location>
</feature>
<evidence type="ECO:0000256" key="3">
    <source>
        <dbReference type="ARBA" id="ARBA00023136"/>
    </source>
</evidence>
<dbReference type="InterPro" id="IPR036259">
    <property type="entry name" value="MFS_trans_sf"/>
</dbReference>
<keyword evidence="1 4" id="KW-0812">Transmembrane</keyword>
<evidence type="ECO:0000313" key="6">
    <source>
        <dbReference type="EMBL" id="MEJ8569998.1"/>
    </source>
</evidence>
<dbReference type="EMBL" id="JAZHOF010000001">
    <property type="protein sequence ID" value="MEJ8569998.1"/>
    <property type="molecule type" value="Genomic_DNA"/>
</dbReference>
<comment type="caution">
    <text evidence="6">The sequence shown here is derived from an EMBL/GenBank/DDBJ whole genome shotgun (WGS) entry which is preliminary data.</text>
</comment>
<gene>
    <name evidence="6" type="ORF">V3328_00830</name>
</gene>
<sequence>MASAQWSLPMPSLRLLPAPLLAVNLSAFFSLGLLQMVAMATPMWGSHLGLSAALIGLAAGCRSISPFVYAIHIGSLLDIVGVRRLLIFFSLQCAVLPLLYPLLPANGPFLILQVFLGLASATAWIASQTAIARTAGGDARKTGWFSFFASAGTVIGPLALGLIWSWLGPNSGYYLMAAWGGAMFAVSLTIPARKDIVRPKLRFGHFIPRFRIYALAIASLKRPVMAFVMACTFIRLGGVGMVESFFPVLVQERGLSAATVGILFAIGNFAGSPSSLLANRWVLICGSARMALILSVAVSTACLVAVPFLSQVWLLTVAMAGYGFGVGISMPVIFALLSQDVAPEQQGMTAGIRTTANRLAAFVVPVAVGLLAEFAGVSTAFWMAGLVLLVALFGIAATVGRRI</sequence>
<name>A0AAW9RM50_9HYPH</name>
<feature type="transmembrane region" description="Helical" evidence="4">
    <location>
        <begin position="173"/>
        <end position="192"/>
    </location>
</feature>
<feature type="transmembrane region" description="Helical" evidence="4">
    <location>
        <begin position="85"/>
        <end position="103"/>
    </location>
</feature>
<proteinExistence type="predicted"/>
<dbReference type="InterPro" id="IPR011701">
    <property type="entry name" value="MFS"/>
</dbReference>
<feature type="transmembrane region" description="Helical" evidence="4">
    <location>
        <begin position="21"/>
        <end position="44"/>
    </location>
</feature>
<feature type="domain" description="Major facilitator superfamily (MFS) profile" evidence="5">
    <location>
        <begin position="19"/>
        <end position="403"/>
    </location>
</feature>
<accession>A0AAW9RM50</accession>
<dbReference type="GO" id="GO:0022857">
    <property type="term" value="F:transmembrane transporter activity"/>
    <property type="evidence" value="ECO:0007669"/>
    <property type="project" value="InterPro"/>
</dbReference>
<evidence type="ECO:0000256" key="2">
    <source>
        <dbReference type="ARBA" id="ARBA00022989"/>
    </source>
</evidence>
<feature type="transmembrane region" description="Helical" evidence="4">
    <location>
        <begin position="144"/>
        <end position="167"/>
    </location>
</feature>
<reference evidence="6 7" key="1">
    <citation type="submission" date="2024-02" db="EMBL/GenBank/DDBJ databases">
        <title>Genome analysis and characterization of Microbaculum marinisediminis sp. nov., isolated from marine sediment.</title>
        <authorList>
            <person name="Du Z.-J."/>
            <person name="Ye Y.-Q."/>
            <person name="Zhang Z.-R."/>
            <person name="Yuan S.-M."/>
            <person name="Zhang X.-Y."/>
        </authorList>
    </citation>
    <scope>NUCLEOTIDE SEQUENCE [LARGE SCALE GENOMIC DNA]</scope>
    <source>
        <strain evidence="6 7">SDUM1044001</strain>
    </source>
</reference>
<organism evidence="6 7">
    <name type="scientific">Microbaculum marinum</name>
    <dbReference type="NCBI Taxonomy" id="1764581"/>
    <lineage>
        <taxon>Bacteria</taxon>
        <taxon>Pseudomonadati</taxon>
        <taxon>Pseudomonadota</taxon>
        <taxon>Alphaproteobacteria</taxon>
        <taxon>Hyphomicrobiales</taxon>
        <taxon>Tepidamorphaceae</taxon>
        <taxon>Microbaculum</taxon>
    </lineage>
</organism>
<dbReference type="AlphaFoldDB" id="A0AAW9RM50"/>
<keyword evidence="2 4" id="KW-1133">Transmembrane helix</keyword>
<feature type="transmembrane region" description="Helical" evidence="4">
    <location>
        <begin position="290"/>
        <end position="309"/>
    </location>
</feature>
<dbReference type="PANTHER" id="PTHR23531:SF1">
    <property type="entry name" value="QUINOLENE RESISTANCE PROTEIN NORA"/>
    <property type="match status" value="1"/>
</dbReference>
<evidence type="ECO:0000256" key="4">
    <source>
        <dbReference type="SAM" id="Phobius"/>
    </source>
</evidence>
<dbReference type="Proteomes" id="UP001378188">
    <property type="component" value="Unassembled WGS sequence"/>
</dbReference>
<evidence type="ECO:0000313" key="7">
    <source>
        <dbReference type="Proteomes" id="UP001378188"/>
    </source>
</evidence>
<dbReference type="Gene3D" id="1.20.1250.20">
    <property type="entry name" value="MFS general substrate transporter like domains"/>
    <property type="match status" value="1"/>
</dbReference>
<dbReference type="InterPro" id="IPR052714">
    <property type="entry name" value="MFS_Exporter"/>
</dbReference>
<dbReference type="PANTHER" id="PTHR23531">
    <property type="entry name" value="QUINOLENE RESISTANCE PROTEIN NORA"/>
    <property type="match status" value="1"/>
</dbReference>
<keyword evidence="3 4" id="KW-0472">Membrane</keyword>
<dbReference type="RefSeq" id="WP_340327738.1">
    <property type="nucleotide sequence ID" value="NZ_JAZHOF010000001.1"/>
</dbReference>